<reference evidence="11" key="2">
    <citation type="journal article" date="2008" name="Genome Biol.">
        <title>Improved genome assembly and evidence-based global gene model set for the chordate Ciona intestinalis: new insight into intron and operon populations.</title>
        <authorList>
            <person name="Satou Y."/>
            <person name="Mineta K."/>
            <person name="Ogasawara M."/>
            <person name="Sasakura Y."/>
            <person name="Shoguchi E."/>
            <person name="Ueno K."/>
            <person name="Yamada L."/>
            <person name="Matsumoto J."/>
            <person name="Wasserscheid J."/>
            <person name="Dewar K."/>
            <person name="Wiley G.B."/>
            <person name="Macmil S.L."/>
            <person name="Roe B.A."/>
            <person name="Zeller R.W."/>
            <person name="Hastings K.E."/>
            <person name="Lemaire P."/>
            <person name="Lindquist E."/>
            <person name="Endo T."/>
            <person name="Hotta K."/>
            <person name="Inaba K."/>
        </authorList>
    </citation>
    <scope>NUCLEOTIDE SEQUENCE [LARGE SCALE GENOMIC DNA]</scope>
    <source>
        <strain evidence="11">wild type</strain>
    </source>
</reference>
<dbReference type="Proteomes" id="UP000008144">
    <property type="component" value="Chromosome 8"/>
</dbReference>
<evidence type="ECO:0000256" key="8">
    <source>
        <dbReference type="RuleBase" id="RU280814"/>
    </source>
</evidence>
<organism evidence="11 12">
    <name type="scientific">Ciona intestinalis</name>
    <name type="common">Transparent sea squirt</name>
    <name type="synonym">Ascidia intestinalis</name>
    <dbReference type="NCBI Taxonomy" id="7719"/>
    <lineage>
        <taxon>Eukaryota</taxon>
        <taxon>Metazoa</taxon>
        <taxon>Chordata</taxon>
        <taxon>Tunicata</taxon>
        <taxon>Ascidiacea</taxon>
        <taxon>Phlebobranchia</taxon>
        <taxon>Cionidae</taxon>
        <taxon>Ciona</taxon>
    </lineage>
</organism>
<dbReference type="AlphaFoldDB" id="F6YFE4"/>
<evidence type="ECO:0000256" key="4">
    <source>
        <dbReference type="ARBA" id="ARBA00022692"/>
    </source>
</evidence>
<keyword evidence="4 8" id="KW-0812">Transmembrane</keyword>
<comment type="similarity">
    <text evidence="2 8">Belongs to the anoctamin family.</text>
</comment>
<keyword evidence="7" id="KW-0325">Glycoprotein</keyword>
<dbReference type="OMA" id="KWMHRTQ"/>
<dbReference type="Ensembl" id="ENSCINT00000024515.2">
    <property type="protein sequence ID" value="ENSCINP00000024269.2"/>
    <property type="gene ID" value="ENSCING00000013161.2"/>
</dbReference>
<accession>F6YFE4</accession>
<name>F6YFE4_CIOIN</name>
<dbReference type="InParanoid" id="F6YFE4"/>
<feature type="transmembrane region" description="Helical" evidence="8">
    <location>
        <begin position="465"/>
        <end position="485"/>
    </location>
</feature>
<feature type="transmembrane region" description="Helical" evidence="8">
    <location>
        <begin position="418"/>
        <end position="445"/>
    </location>
</feature>
<dbReference type="GO" id="GO:0005254">
    <property type="term" value="F:chloride channel activity"/>
    <property type="evidence" value="ECO:0000318"/>
    <property type="project" value="GO_Central"/>
</dbReference>
<feature type="domain" description="Anoctamin transmembrane" evidence="9">
    <location>
        <begin position="252"/>
        <end position="814"/>
    </location>
</feature>
<keyword evidence="6 8" id="KW-0472">Membrane</keyword>
<dbReference type="InterPro" id="IPR049452">
    <property type="entry name" value="Anoctamin_TM"/>
</dbReference>
<dbReference type="EMBL" id="EAAA01002728">
    <property type="status" value="NOT_ANNOTATED_CDS"/>
    <property type="molecule type" value="Genomic_DNA"/>
</dbReference>
<proteinExistence type="inferred from homology"/>
<keyword evidence="12" id="KW-1185">Reference proteome</keyword>
<dbReference type="GO" id="GO:0046983">
    <property type="term" value="F:protein dimerization activity"/>
    <property type="evidence" value="ECO:0007669"/>
    <property type="project" value="InterPro"/>
</dbReference>
<evidence type="ECO:0000256" key="6">
    <source>
        <dbReference type="ARBA" id="ARBA00023136"/>
    </source>
</evidence>
<evidence type="ECO:0000256" key="5">
    <source>
        <dbReference type="ARBA" id="ARBA00022989"/>
    </source>
</evidence>
<keyword evidence="5 8" id="KW-1133">Transmembrane helix</keyword>
<feature type="transmembrane region" description="Helical" evidence="8">
    <location>
        <begin position="628"/>
        <end position="651"/>
    </location>
</feature>
<comment type="caution">
    <text evidence="8">Lacks conserved residue(s) required for the propagation of feature annotation.</text>
</comment>
<dbReference type="InterPro" id="IPR032394">
    <property type="entry name" value="Anoct_dimer"/>
</dbReference>
<reference evidence="12" key="1">
    <citation type="journal article" date="2002" name="Science">
        <title>The draft genome of Ciona intestinalis: insights into chordate and vertebrate origins.</title>
        <authorList>
            <person name="Dehal P."/>
            <person name="Satou Y."/>
            <person name="Campbell R.K."/>
            <person name="Chapman J."/>
            <person name="Degnan B."/>
            <person name="De Tomaso A."/>
            <person name="Davidson B."/>
            <person name="Di Gregorio A."/>
            <person name="Gelpke M."/>
            <person name="Goodstein D.M."/>
            <person name="Harafuji N."/>
            <person name="Hastings K.E."/>
            <person name="Ho I."/>
            <person name="Hotta K."/>
            <person name="Huang W."/>
            <person name="Kawashima T."/>
            <person name="Lemaire P."/>
            <person name="Martinez D."/>
            <person name="Meinertzhagen I.A."/>
            <person name="Necula S."/>
            <person name="Nonaka M."/>
            <person name="Putnam N."/>
            <person name="Rash S."/>
            <person name="Saiga H."/>
            <person name="Satake M."/>
            <person name="Terry A."/>
            <person name="Yamada L."/>
            <person name="Wang H.G."/>
            <person name="Awazu S."/>
            <person name="Azumi K."/>
            <person name="Boore J."/>
            <person name="Branno M."/>
            <person name="Chin-Bow S."/>
            <person name="DeSantis R."/>
            <person name="Doyle S."/>
            <person name="Francino P."/>
            <person name="Keys D.N."/>
            <person name="Haga S."/>
            <person name="Hayashi H."/>
            <person name="Hino K."/>
            <person name="Imai K.S."/>
            <person name="Inaba K."/>
            <person name="Kano S."/>
            <person name="Kobayashi K."/>
            <person name="Kobayashi M."/>
            <person name="Lee B.I."/>
            <person name="Makabe K.W."/>
            <person name="Manohar C."/>
            <person name="Matassi G."/>
            <person name="Medina M."/>
            <person name="Mochizuki Y."/>
            <person name="Mount S."/>
            <person name="Morishita T."/>
            <person name="Miura S."/>
            <person name="Nakayama A."/>
            <person name="Nishizaka S."/>
            <person name="Nomoto H."/>
            <person name="Ohta F."/>
            <person name="Oishi K."/>
            <person name="Rigoutsos I."/>
            <person name="Sano M."/>
            <person name="Sasaki A."/>
            <person name="Sasakura Y."/>
            <person name="Shoguchi E."/>
            <person name="Shin-i T."/>
            <person name="Spagnuolo A."/>
            <person name="Stainier D."/>
            <person name="Suzuki M.M."/>
            <person name="Tassy O."/>
            <person name="Takatori N."/>
            <person name="Tokuoka M."/>
            <person name="Yagi K."/>
            <person name="Yoshizaki F."/>
            <person name="Wada S."/>
            <person name="Zhang C."/>
            <person name="Hyatt P.D."/>
            <person name="Larimer F."/>
            <person name="Detter C."/>
            <person name="Doggett N."/>
            <person name="Glavina T."/>
            <person name="Hawkins T."/>
            <person name="Richardson P."/>
            <person name="Lucas S."/>
            <person name="Kohara Y."/>
            <person name="Levine M."/>
            <person name="Satoh N."/>
            <person name="Rokhsar D.S."/>
        </authorList>
    </citation>
    <scope>NUCLEOTIDE SEQUENCE [LARGE SCALE GENOMIC DNA]</scope>
</reference>
<evidence type="ECO:0000259" key="9">
    <source>
        <dbReference type="Pfam" id="PF04547"/>
    </source>
</evidence>
<evidence type="ECO:0000313" key="11">
    <source>
        <dbReference type="Ensembl" id="ENSCINP00000024269.2"/>
    </source>
</evidence>
<dbReference type="GO" id="GO:1902476">
    <property type="term" value="P:chloride transmembrane transport"/>
    <property type="evidence" value="ECO:0000318"/>
    <property type="project" value="GO_Central"/>
</dbReference>
<sequence length="841" mass="98430">EKDQIKECYFRDGIRKIDFVLVYEDEHCEKTEELSSKEKAKRRNKRNQVEQQEKWRNKFIRCLKQTGVTIEEDSSVSEEKTIHYFKLNCPWHLLTYYAEELNIRAPLQEIQIQSFNKRCCYEKFHLPNGMVLDVPKRPKLYFTCTFRKSKISNFLGNDNHDTYFSATERGRIMWEILQTTLFGKKKRAEIGIERLLCDGVFTAAFPLHDGPYRLPKPIDLHKDLEKLNKRQILYEYWARWGRWYKYQPLDHIRDYFGEKIGIYFAWLGFYTAWLLPVAFIGFIVFLAGLIGINMNPEAKDVCGSGNSYMMCPPCEGCKKWPLSKSCIMMKLAYLFDNNGTVTFAIIMSFWAVFFLEFWKRKSANIAHHWEVMDYEEEEERPRPEYNARAPTLSVNPITGVVEPHFSPKQRLRRMFTGFAILIIMLVVVVIFVLSVILYKCLIGVVMSHSHDKLIHGEVSTIMRSVSGALLNLILIMLMSNVYTAVAEWLTRWEMHRTQTEYENALTFKVFIFQFVNYYSSIFYIAFFKGKFVGYPGHYGKFLGIRNEACGSGGCLIDLALQLFIIMVGKQAINNVQELILPKLFQWWQRRQVKKAFGAEQKSKMTKPWEKEYLKLVHYEGLFEEYLEMVLQFGFITIFVAAFPLAPLFALLNNWIEIRLDASKLVCEMRRPVAERAQNIGVWYEILDALVQIAVITNAFLIAFTSEFIPRILYKYEVGAGSLKGYTNHSLSYAPTSAVSYTQKTKKNSFKSLGDCRYKGYRDWEGHHTLYYWKLLACKLAFVITFEHLVFFIGRMIDWSVPDVPESLQYKIKREHYLAKQALADNRDNSMNNKGESSNSSM</sequence>
<evidence type="ECO:0000256" key="1">
    <source>
        <dbReference type="ARBA" id="ARBA00004651"/>
    </source>
</evidence>
<dbReference type="PANTHER" id="PTHR12308">
    <property type="entry name" value="ANOCTAMIN"/>
    <property type="match status" value="1"/>
</dbReference>
<dbReference type="GO" id="GO:0005886">
    <property type="term" value="C:plasma membrane"/>
    <property type="evidence" value="ECO:0000318"/>
    <property type="project" value="GO_Central"/>
</dbReference>
<dbReference type="Pfam" id="PF04547">
    <property type="entry name" value="Anoctamin"/>
    <property type="match status" value="1"/>
</dbReference>
<feature type="transmembrane region" description="Helical" evidence="8">
    <location>
        <begin position="679"/>
        <end position="703"/>
    </location>
</feature>
<comment type="subcellular location">
    <subcellularLocation>
        <location evidence="1">Cell membrane</location>
        <topology evidence="1">Multi-pass membrane protein</topology>
    </subcellularLocation>
    <subcellularLocation>
        <location evidence="8">Membrane</location>
        <topology evidence="8">Multi-pass membrane protein</topology>
    </subcellularLocation>
</comment>
<reference evidence="11" key="3">
    <citation type="submission" date="2025-08" db="UniProtKB">
        <authorList>
            <consortium name="Ensembl"/>
        </authorList>
    </citation>
    <scope>IDENTIFICATION</scope>
</reference>
<keyword evidence="3" id="KW-1003">Cell membrane</keyword>
<protein>
    <recommendedName>
        <fullName evidence="8">Anoctamin</fullName>
    </recommendedName>
</protein>
<evidence type="ECO:0000256" key="2">
    <source>
        <dbReference type="ARBA" id="ARBA00009671"/>
    </source>
</evidence>
<feature type="transmembrane region" description="Helical" evidence="8">
    <location>
        <begin position="339"/>
        <end position="358"/>
    </location>
</feature>
<dbReference type="HOGENOM" id="CLU_006685_0_1_1"/>
<dbReference type="STRING" id="7719.ENSCINP00000024269"/>
<dbReference type="PANTHER" id="PTHR12308:SF87">
    <property type="entry name" value="ANOCTAMIN"/>
    <property type="match status" value="1"/>
</dbReference>
<reference evidence="11" key="4">
    <citation type="submission" date="2025-09" db="UniProtKB">
        <authorList>
            <consortium name="Ensembl"/>
        </authorList>
    </citation>
    <scope>IDENTIFICATION</scope>
</reference>
<dbReference type="Pfam" id="PF16178">
    <property type="entry name" value="Anoct_dimer"/>
    <property type="match status" value="1"/>
</dbReference>
<dbReference type="GeneTree" id="ENSGT00940000167580"/>
<feature type="transmembrane region" description="Helical" evidence="8">
    <location>
        <begin position="505"/>
        <end position="526"/>
    </location>
</feature>
<evidence type="ECO:0000259" key="10">
    <source>
        <dbReference type="Pfam" id="PF16178"/>
    </source>
</evidence>
<feature type="transmembrane region" description="Helical" evidence="8">
    <location>
        <begin position="263"/>
        <end position="290"/>
    </location>
</feature>
<dbReference type="EMBL" id="EAAA01002729">
    <property type="status" value="NOT_ANNOTATED_CDS"/>
    <property type="molecule type" value="Genomic_DNA"/>
</dbReference>
<dbReference type="InterPro" id="IPR007632">
    <property type="entry name" value="Anoctamin"/>
</dbReference>
<feature type="domain" description="Anoctamin dimerisation" evidence="10">
    <location>
        <begin position="9"/>
        <end position="249"/>
    </location>
</feature>
<evidence type="ECO:0000313" key="12">
    <source>
        <dbReference type="Proteomes" id="UP000008144"/>
    </source>
</evidence>
<evidence type="ECO:0000256" key="7">
    <source>
        <dbReference type="ARBA" id="ARBA00023180"/>
    </source>
</evidence>
<evidence type="ECO:0000256" key="3">
    <source>
        <dbReference type="ARBA" id="ARBA00022475"/>
    </source>
</evidence>